<evidence type="ECO:0000256" key="2">
    <source>
        <dbReference type="ARBA" id="ARBA00009233"/>
    </source>
</evidence>
<organism evidence="9 10">
    <name type="scientific">Tessaracoccus lapidicaptus</name>
    <dbReference type="NCBI Taxonomy" id="1427523"/>
    <lineage>
        <taxon>Bacteria</taxon>
        <taxon>Bacillati</taxon>
        <taxon>Actinomycetota</taxon>
        <taxon>Actinomycetes</taxon>
        <taxon>Propionibacteriales</taxon>
        <taxon>Propionibacteriaceae</taxon>
        <taxon>Tessaracoccus</taxon>
    </lineage>
</organism>
<dbReference type="Pfam" id="PF13561">
    <property type="entry name" value="adh_short_C2"/>
    <property type="match status" value="1"/>
</dbReference>
<keyword evidence="7 8" id="KW-0275">Fatty acid biosynthesis</keyword>
<dbReference type="InterPro" id="IPR002347">
    <property type="entry name" value="SDR_fam"/>
</dbReference>
<dbReference type="PANTHER" id="PTHR43159">
    <property type="entry name" value="ENOYL-[ACYL-CARRIER-PROTEIN] REDUCTASE"/>
    <property type="match status" value="1"/>
</dbReference>
<name>A0A1C0AI81_9ACTN</name>
<keyword evidence="5 8" id="KW-0560">Oxidoreductase</keyword>
<evidence type="ECO:0000256" key="1">
    <source>
        <dbReference type="ARBA" id="ARBA00005189"/>
    </source>
</evidence>
<evidence type="ECO:0000256" key="6">
    <source>
        <dbReference type="ARBA" id="ARBA00023098"/>
    </source>
</evidence>
<evidence type="ECO:0000256" key="4">
    <source>
        <dbReference type="ARBA" id="ARBA00022832"/>
    </source>
</evidence>
<gene>
    <name evidence="9" type="ORF">BCR15_09095</name>
</gene>
<reference evidence="10" key="1">
    <citation type="submission" date="2016-07" db="EMBL/GenBank/DDBJ databases">
        <authorList>
            <person name="Florea S."/>
            <person name="Webb J.S."/>
            <person name="Jaromczyk J."/>
            <person name="Schardl C.L."/>
        </authorList>
    </citation>
    <scope>NUCLEOTIDE SEQUENCE [LARGE SCALE GENOMIC DNA]</scope>
    <source>
        <strain evidence="10">IPBSL-7</strain>
    </source>
</reference>
<proteinExistence type="inferred from homology"/>
<comment type="pathway">
    <text evidence="1">Lipid metabolism.</text>
</comment>
<accession>A0A1C0AI81</accession>
<keyword evidence="10" id="KW-1185">Reference proteome</keyword>
<dbReference type="GO" id="GO:0006633">
    <property type="term" value="P:fatty acid biosynthetic process"/>
    <property type="evidence" value="ECO:0007669"/>
    <property type="project" value="UniProtKB-KW"/>
</dbReference>
<dbReference type="EC" id="1.3.1.9" evidence="8"/>
<evidence type="ECO:0000256" key="8">
    <source>
        <dbReference type="PIRNR" id="PIRNR000094"/>
    </source>
</evidence>
<dbReference type="NCBIfam" id="NF005908">
    <property type="entry name" value="PRK07889.1"/>
    <property type="match status" value="1"/>
</dbReference>
<keyword evidence="6" id="KW-0443">Lipid metabolism</keyword>
<evidence type="ECO:0000256" key="5">
    <source>
        <dbReference type="ARBA" id="ARBA00023002"/>
    </source>
</evidence>
<evidence type="ECO:0000256" key="3">
    <source>
        <dbReference type="ARBA" id="ARBA00022516"/>
    </source>
</evidence>
<comment type="similarity">
    <text evidence="2 8">Belongs to the short-chain dehydrogenases/reductases (SDR) family. FabI subfamily.</text>
</comment>
<dbReference type="InterPro" id="IPR014358">
    <property type="entry name" value="Enoyl-ACP_Rdtase_NADH"/>
</dbReference>
<keyword evidence="8" id="KW-0520">NAD</keyword>
<dbReference type="GO" id="GO:0004318">
    <property type="term" value="F:enoyl-[acyl-carrier-protein] reductase (NADH) activity"/>
    <property type="evidence" value="ECO:0007669"/>
    <property type="project" value="UniProtKB-EC"/>
</dbReference>
<dbReference type="SUPFAM" id="SSF51735">
    <property type="entry name" value="NAD(P)-binding Rossmann-fold domains"/>
    <property type="match status" value="1"/>
</dbReference>
<evidence type="ECO:0000256" key="7">
    <source>
        <dbReference type="ARBA" id="ARBA00023160"/>
    </source>
</evidence>
<keyword evidence="4" id="KW-0276">Fatty acid metabolism</keyword>
<dbReference type="PIRSF" id="PIRSF000094">
    <property type="entry name" value="Enoyl-ACP_rdct"/>
    <property type="match status" value="1"/>
</dbReference>
<dbReference type="Proteomes" id="UP000093501">
    <property type="component" value="Unassembled WGS sequence"/>
</dbReference>
<dbReference type="AlphaFoldDB" id="A0A1C0AI81"/>
<keyword evidence="3 8" id="KW-0444">Lipid biosynthesis</keyword>
<dbReference type="RefSeq" id="WP_068752547.1">
    <property type="nucleotide sequence ID" value="NZ_JBDXXE010000018.1"/>
</dbReference>
<comment type="caution">
    <text evidence="9">The sequence shown here is derived from an EMBL/GenBank/DDBJ whole genome shotgun (WGS) entry which is preliminary data.</text>
</comment>
<dbReference type="InterPro" id="IPR036291">
    <property type="entry name" value="NAD(P)-bd_dom_sf"/>
</dbReference>
<evidence type="ECO:0000313" key="9">
    <source>
        <dbReference type="EMBL" id="OCL31770.1"/>
    </source>
</evidence>
<comment type="catalytic activity">
    <reaction evidence="8">
        <text>a 2,3-saturated acyl-[ACP] + NAD(+) = a (2E)-enoyl-[ACP] + NADH + H(+)</text>
        <dbReference type="Rhea" id="RHEA:10240"/>
        <dbReference type="Rhea" id="RHEA-COMP:9925"/>
        <dbReference type="Rhea" id="RHEA-COMP:9926"/>
        <dbReference type="ChEBI" id="CHEBI:15378"/>
        <dbReference type="ChEBI" id="CHEBI:57540"/>
        <dbReference type="ChEBI" id="CHEBI:57945"/>
        <dbReference type="ChEBI" id="CHEBI:78784"/>
        <dbReference type="ChEBI" id="CHEBI:78785"/>
        <dbReference type="EC" id="1.3.1.9"/>
    </reaction>
</comment>
<dbReference type="Gene3D" id="3.40.50.720">
    <property type="entry name" value="NAD(P)-binding Rossmann-like Domain"/>
    <property type="match status" value="1"/>
</dbReference>
<dbReference type="PANTHER" id="PTHR43159:SF2">
    <property type="entry name" value="ENOYL-[ACYL-CARRIER-PROTEIN] REDUCTASE [NADH], CHLOROPLASTIC"/>
    <property type="match status" value="1"/>
</dbReference>
<evidence type="ECO:0000313" key="10">
    <source>
        <dbReference type="Proteomes" id="UP000093501"/>
    </source>
</evidence>
<protein>
    <recommendedName>
        <fullName evidence="8">Enoyl-[acyl-carrier-protein] reductase [NADH]</fullName>
        <ecNumber evidence="8">1.3.1.9</ecNumber>
    </recommendedName>
</protein>
<dbReference type="UniPathway" id="UPA00915"/>
<dbReference type="EMBL" id="MBQD01000025">
    <property type="protein sequence ID" value="OCL31770.1"/>
    <property type="molecule type" value="Genomic_DNA"/>
</dbReference>
<sequence length="257" mass="26890">MGLLEGKNILVTGVTMRTSIAYAVCDIAQREGATVVVSAAGRAIAPAQRAIANLDPVPALIELDVTNPDHLAALPETLSEHFDDGLDGIVHSIAYADPEKALGGAFLTTEWETVANALHISAYSLQSLTMAAKPILNRGAGVVGLTFDARVSWPTYDWMGVAKAALESTSRYLARYLGPDGIRVNLVAAGPLDTVAKKAIPGASSFNDIWGQRAPLSWDTSDAVPSAKAVVALLSDWFPSTTGEMVHVDGGLHSTGA</sequence>